<comment type="caution">
    <text evidence="2">The sequence shown here is derived from an EMBL/GenBank/DDBJ whole genome shotgun (WGS) entry which is preliminary data.</text>
</comment>
<dbReference type="Pfam" id="PF13590">
    <property type="entry name" value="DUF4136"/>
    <property type="match status" value="1"/>
</dbReference>
<proteinExistence type="predicted"/>
<keyword evidence="3" id="KW-1185">Reference proteome</keyword>
<dbReference type="EMBL" id="JHEM01000034">
    <property type="protein sequence ID" value="KCB21218.1"/>
    <property type="molecule type" value="Genomic_DNA"/>
</dbReference>
<evidence type="ECO:0000313" key="3">
    <source>
        <dbReference type="Proteomes" id="UP000025748"/>
    </source>
</evidence>
<sequence length="274" mass="30189">MRYTVTGVSVRMRSLIGGRQPHYCSGWQAGAGRAGRYATFPCGHRSNYHCCASPRSREMFSSMGAARWGRLAAVSLAVAAAALVSGCAAPTVAARVTSFQQWPTGVEGQTYRFQTANAGQENNLEYQSFQDMVRAGIGPTGLVEARDGQSARFVVSFTYGATQTQVMVRRAYDPYFYGGYGGYYGPRVWGGPWGPGPFWGPEWVDVPTVAFRNGLNLQIRDTARGNAEVYRSSAYIVSQREDLLRAMPYLVRAIFDHFPGNNGAEREVEYPLNR</sequence>
<accession>A0ABR4QUQ2</accession>
<dbReference type="InterPro" id="IPR025411">
    <property type="entry name" value="DUF4136"/>
</dbReference>
<feature type="domain" description="DUF4136" evidence="1">
    <location>
        <begin position="96"/>
        <end position="260"/>
    </location>
</feature>
<gene>
    <name evidence="2" type="ORF">L544_1235</name>
</gene>
<reference evidence="2 3" key="1">
    <citation type="submission" date="2014-03" db="EMBL/GenBank/DDBJ databases">
        <title>Genome sequence of Bordetella hinzii.</title>
        <authorList>
            <person name="Register K."/>
            <person name="Harvill E."/>
            <person name="Goodfield L.L."/>
            <person name="Ivanov Y.V."/>
            <person name="Meyer J.A."/>
            <person name="Muse S.J."/>
            <person name="Jacobs N."/>
            <person name="Bendor L."/>
            <person name="Smallridge W.E."/>
            <person name="Brinkac L.M."/>
            <person name="Sanka R."/>
            <person name="Kim M."/>
            <person name="Losada L."/>
        </authorList>
    </citation>
    <scope>NUCLEOTIDE SEQUENCE [LARGE SCALE GENOMIC DNA]</scope>
    <source>
        <strain evidence="2 3">OH87 BAL007II</strain>
    </source>
</reference>
<protein>
    <submittedName>
        <fullName evidence="2">PF13590 domain protein</fullName>
    </submittedName>
</protein>
<organism evidence="2 3">
    <name type="scientific">Bordetella hinzii OH87 BAL007II</name>
    <dbReference type="NCBI Taxonomy" id="1331262"/>
    <lineage>
        <taxon>Bacteria</taxon>
        <taxon>Pseudomonadati</taxon>
        <taxon>Pseudomonadota</taxon>
        <taxon>Betaproteobacteria</taxon>
        <taxon>Burkholderiales</taxon>
        <taxon>Alcaligenaceae</taxon>
        <taxon>Bordetella</taxon>
    </lineage>
</organism>
<name>A0ABR4QUQ2_9BORD</name>
<dbReference type="Proteomes" id="UP000025748">
    <property type="component" value="Unassembled WGS sequence"/>
</dbReference>
<evidence type="ECO:0000259" key="1">
    <source>
        <dbReference type="Pfam" id="PF13590"/>
    </source>
</evidence>
<dbReference type="Gene3D" id="3.30.160.670">
    <property type="match status" value="1"/>
</dbReference>
<evidence type="ECO:0000313" key="2">
    <source>
        <dbReference type="EMBL" id="KCB21218.1"/>
    </source>
</evidence>